<sequence length="205" mass="22987">MAEKVIICIGREYGSGGREIGEKLSKKLGIPCYDKVLLKQTAIDSGLTQSLFENADEKRTSWLLNGFCSGNPTADAAMITSMDYLTNDSLFIMQSRTIRKLAAEGSCIFIGRCAESVLENQENVFSVFIHADKADRTERIMKRQNVDKKRAESLMNKIDKRRASYHNYYSEAKWGRSASYNMSISSSRFGIDGTVNMIAEAVKHI</sequence>
<keyword evidence="2" id="KW-1185">Reference proteome</keyword>
<keyword evidence="1" id="KW-0808">Transferase</keyword>
<dbReference type="SUPFAM" id="SSF52540">
    <property type="entry name" value="P-loop containing nucleoside triphosphate hydrolases"/>
    <property type="match status" value="1"/>
</dbReference>
<accession>A0A4R2LYH4</accession>
<dbReference type="OrthoDB" id="9781180at2"/>
<evidence type="ECO:0000313" key="2">
    <source>
        <dbReference type="Proteomes" id="UP000295711"/>
    </source>
</evidence>
<dbReference type="GO" id="GO:0016301">
    <property type="term" value="F:kinase activity"/>
    <property type="evidence" value="ECO:0007669"/>
    <property type="project" value="UniProtKB-KW"/>
</dbReference>
<dbReference type="Proteomes" id="UP000295711">
    <property type="component" value="Unassembled WGS sequence"/>
</dbReference>
<name>A0A4R2LYH4_9FIRM</name>
<dbReference type="RefSeq" id="WP_132089793.1">
    <property type="nucleotide sequence ID" value="NZ_JANKAQ010000003.1"/>
</dbReference>
<dbReference type="Gene3D" id="3.40.50.300">
    <property type="entry name" value="P-loop containing nucleotide triphosphate hydrolases"/>
    <property type="match status" value="1"/>
</dbReference>
<evidence type="ECO:0000313" key="1">
    <source>
        <dbReference type="EMBL" id="TCO85467.1"/>
    </source>
</evidence>
<dbReference type="AlphaFoldDB" id="A0A4R2LYH4"/>
<dbReference type="InterPro" id="IPR027417">
    <property type="entry name" value="P-loop_NTPase"/>
</dbReference>
<organism evidence="1 2">
    <name type="scientific">Frisingicoccus caecimuris</name>
    <dbReference type="NCBI Taxonomy" id="1796636"/>
    <lineage>
        <taxon>Bacteria</taxon>
        <taxon>Bacillati</taxon>
        <taxon>Bacillota</taxon>
        <taxon>Clostridia</taxon>
        <taxon>Lachnospirales</taxon>
        <taxon>Lachnospiraceae</taxon>
        <taxon>Frisingicoccus</taxon>
    </lineage>
</organism>
<keyword evidence="1" id="KW-0418">Kinase</keyword>
<reference evidence="1 2" key="1">
    <citation type="submission" date="2019-03" db="EMBL/GenBank/DDBJ databases">
        <title>Genomic Encyclopedia of Type Strains, Phase IV (KMG-IV): sequencing the most valuable type-strain genomes for metagenomic binning, comparative biology and taxonomic classification.</title>
        <authorList>
            <person name="Goeker M."/>
        </authorList>
    </citation>
    <scope>NUCLEOTIDE SEQUENCE [LARGE SCALE GENOMIC DNA]</scope>
    <source>
        <strain evidence="1 2">DSM 28559</strain>
    </source>
</reference>
<dbReference type="EMBL" id="SLXA01000003">
    <property type="protein sequence ID" value="TCO85467.1"/>
    <property type="molecule type" value="Genomic_DNA"/>
</dbReference>
<protein>
    <submittedName>
        <fullName evidence="1">Cytidylate kinase</fullName>
    </submittedName>
</protein>
<comment type="caution">
    <text evidence="1">The sequence shown here is derived from an EMBL/GenBank/DDBJ whole genome shotgun (WGS) entry which is preliminary data.</text>
</comment>
<proteinExistence type="predicted"/>
<gene>
    <name evidence="1" type="ORF">EV212_103189</name>
</gene>
<dbReference type="Pfam" id="PF13189">
    <property type="entry name" value="Cytidylate_kin2"/>
    <property type="match status" value="1"/>
</dbReference>